<organism evidence="3 4">
    <name type="scientific">Eisenbergiella tayi</name>
    <dbReference type="NCBI Taxonomy" id="1432052"/>
    <lineage>
        <taxon>Bacteria</taxon>
        <taxon>Bacillati</taxon>
        <taxon>Bacillota</taxon>
        <taxon>Clostridia</taxon>
        <taxon>Lachnospirales</taxon>
        <taxon>Lachnospiraceae</taxon>
        <taxon>Eisenbergiella</taxon>
    </lineage>
</organism>
<dbReference type="AlphaFoldDB" id="A0A1E3ALQ3"/>
<evidence type="ECO:0000256" key="2">
    <source>
        <dbReference type="SAM" id="Phobius"/>
    </source>
</evidence>
<feature type="compositionally biased region" description="Basic and acidic residues" evidence="1">
    <location>
        <begin position="98"/>
        <end position="114"/>
    </location>
</feature>
<gene>
    <name evidence="3" type="ORF">BEH84_04065</name>
</gene>
<sequence>MNYKVVLGILGAAIVVGGIIFFITRDESIKSSEESERDGKKGTDVVTYTSVTEDENQSNLNNVKADVAETMRERHEEAQKEMRKSVDNIFNGAGSNETKNEEAKKKMFEGLDNI</sequence>
<name>A0A1E3ALQ3_9FIRM</name>
<keyword evidence="2" id="KW-0812">Transmembrane</keyword>
<reference evidence="3 4" key="1">
    <citation type="submission" date="2016-07" db="EMBL/GenBank/DDBJ databases">
        <title>Characterization of isolates of Eisenbergiella tayi derived from blood cultures, using whole genome sequencing.</title>
        <authorList>
            <person name="Burdz T."/>
            <person name="Wiebe D."/>
            <person name="Huynh C."/>
            <person name="Bernard K."/>
        </authorList>
    </citation>
    <scope>NUCLEOTIDE SEQUENCE [LARGE SCALE GENOMIC DNA]</scope>
    <source>
        <strain evidence="3 4">NML 120489</strain>
    </source>
</reference>
<dbReference type="GeneID" id="93302027"/>
<dbReference type="RefSeq" id="WP_069158175.1">
    <property type="nucleotide sequence ID" value="NZ_DBFYTC010000166.1"/>
</dbReference>
<protein>
    <submittedName>
        <fullName evidence="3">Uncharacterized protein</fullName>
    </submittedName>
</protein>
<feature type="compositionally biased region" description="Basic and acidic residues" evidence="1">
    <location>
        <begin position="74"/>
        <end position="86"/>
    </location>
</feature>
<keyword evidence="2" id="KW-1133">Transmembrane helix</keyword>
<accession>A0A1E3ALQ3</accession>
<dbReference type="EMBL" id="MCGI01000004">
    <property type="protein sequence ID" value="ODM09698.1"/>
    <property type="molecule type" value="Genomic_DNA"/>
</dbReference>
<feature type="region of interest" description="Disordered" evidence="1">
    <location>
        <begin position="74"/>
        <end position="114"/>
    </location>
</feature>
<dbReference type="Proteomes" id="UP000095003">
    <property type="component" value="Unassembled WGS sequence"/>
</dbReference>
<comment type="caution">
    <text evidence="3">The sequence shown here is derived from an EMBL/GenBank/DDBJ whole genome shotgun (WGS) entry which is preliminary data.</text>
</comment>
<proteinExistence type="predicted"/>
<evidence type="ECO:0000313" key="4">
    <source>
        <dbReference type="Proteomes" id="UP000095003"/>
    </source>
</evidence>
<evidence type="ECO:0000313" key="3">
    <source>
        <dbReference type="EMBL" id="ODM09698.1"/>
    </source>
</evidence>
<evidence type="ECO:0000256" key="1">
    <source>
        <dbReference type="SAM" id="MobiDB-lite"/>
    </source>
</evidence>
<feature type="transmembrane region" description="Helical" evidence="2">
    <location>
        <begin position="6"/>
        <end position="24"/>
    </location>
</feature>
<keyword evidence="2" id="KW-0472">Membrane</keyword>